<dbReference type="STRING" id="4955.A0A1G4M7G7"/>
<feature type="compositionally biased region" description="Low complexity" evidence="2">
    <location>
        <begin position="75"/>
        <end position="94"/>
    </location>
</feature>
<protein>
    <recommendedName>
        <fullName evidence="1">LSM2-LSM8 complex subunit LSM8</fullName>
    </recommendedName>
</protein>
<dbReference type="Pfam" id="PF01423">
    <property type="entry name" value="LSM"/>
    <property type="match status" value="1"/>
</dbReference>
<evidence type="ECO:0000256" key="1">
    <source>
        <dbReference type="RuleBase" id="RU365048"/>
    </source>
</evidence>
<dbReference type="Proteomes" id="UP000190831">
    <property type="component" value="Chromosome A"/>
</dbReference>
<comment type="function">
    <text evidence="1">Plays role in pre-mRNA splicing as component of the U4/U6-U5 tri-snRNP complex that is involved in spliceosome assembly, and as component of the precatalytic spliceosome (spliceosome B complex). The heptameric LSM2-8 complex binds specifically to the 3'-terminal U-tract of U6 snRNA.</text>
</comment>
<comment type="subcellular location">
    <subcellularLocation>
        <location evidence="1">Nucleus</location>
    </subcellularLocation>
</comment>
<dbReference type="OrthoDB" id="422364at2759"/>
<keyword evidence="1" id="KW-0747">Spliceosome</keyword>
<dbReference type="CDD" id="cd01727">
    <property type="entry name" value="LSm8"/>
    <property type="match status" value="1"/>
</dbReference>
<comment type="similarity">
    <text evidence="1">Belongs to the snRNP Sm proteins family.</text>
</comment>
<organism evidence="4 5">
    <name type="scientific">Lachancea fermentati</name>
    <name type="common">Zygosaccharomyces fermentati</name>
    <dbReference type="NCBI Taxonomy" id="4955"/>
    <lineage>
        <taxon>Eukaryota</taxon>
        <taxon>Fungi</taxon>
        <taxon>Dikarya</taxon>
        <taxon>Ascomycota</taxon>
        <taxon>Saccharomycotina</taxon>
        <taxon>Saccharomycetes</taxon>
        <taxon>Saccharomycetales</taxon>
        <taxon>Saccharomycetaceae</taxon>
        <taxon>Lachancea</taxon>
    </lineage>
</organism>
<feature type="domain" description="Sm" evidence="3">
    <location>
        <begin position="1"/>
        <end position="70"/>
    </location>
</feature>
<evidence type="ECO:0000313" key="4">
    <source>
        <dbReference type="EMBL" id="SCV99638.1"/>
    </source>
</evidence>
<dbReference type="GO" id="GO:0005681">
    <property type="term" value="C:spliceosomal complex"/>
    <property type="evidence" value="ECO:0007669"/>
    <property type="project" value="UniProtKB-KW"/>
</dbReference>
<accession>A0A1G4M7G7</accession>
<dbReference type="GO" id="GO:0003723">
    <property type="term" value="F:RNA binding"/>
    <property type="evidence" value="ECO:0007669"/>
    <property type="project" value="UniProtKB-UniRule"/>
</dbReference>
<comment type="subunit">
    <text evidence="1">LSm subunits form a heteromer with a doughnut shape.</text>
</comment>
<dbReference type="InterPro" id="IPR001163">
    <property type="entry name" value="Sm_dom_euk/arc"/>
</dbReference>
<dbReference type="GO" id="GO:0046540">
    <property type="term" value="C:U4/U6 x U5 tri-snRNP complex"/>
    <property type="evidence" value="ECO:0007669"/>
    <property type="project" value="UniProtKB-UniRule"/>
</dbReference>
<evidence type="ECO:0000259" key="3">
    <source>
        <dbReference type="PROSITE" id="PS52002"/>
    </source>
</evidence>
<keyword evidence="1" id="KW-0694">RNA-binding</keyword>
<dbReference type="AlphaFoldDB" id="A0A1G4M7G7"/>
<evidence type="ECO:0000313" key="5">
    <source>
        <dbReference type="Proteomes" id="UP000190831"/>
    </source>
</evidence>
<dbReference type="SMART" id="SM00651">
    <property type="entry name" value="Sm"/>
    <property type="match status" value="1"/>
</dbReference>
<keyword evidence="1" id="KW-0508">mRNA splicing</keyword>
<dbReference type="InterPro" id="IPR010920">
    <property type="entry name" value="LSM_dom_sf"/>
</dbReference>
<feature type="region of interest" description="Disordered" evidence="2">
    <location>
        <begin position="72"/>
        <end position="95"/>
    </location>
</feature>
<dbReference type="GO" id="GO:0005688">
    <property type="term" value="C:U6 snRNP"/>
    <property type="evidence" value="ECO:0007669"/>
    <property type="project" value="UniProtKB-UniRule"/>
</dbReference>
<dbReference type="GO" id="GO:0000398">
    <property type="term" value="P:mRNA splicing, via spliceosome"/>
    <property type="evidence" value="ECO:0007669"/>
    <property type="project" value="UniProtKB-UniRule"/>
</dbReference>
<dbReference type="InterPro" id="IPR034103">
    <property type="entry name" value="Lsm8"/>
</dbReference>
<keyword evidence="1" id="KW-0539">Nucleus</keyword>
<sequence>MSPLLKDFLNKRVVVVTTDGQCFTALLEGFDKNTNLLLSDVRERFSHALVASSYLMRGTQVVCCGLLSTQDNPGSTLPSAPASAPASVQAPTTALKDTKNRIPNEHQIWEKVWAAKTAK</sequence>
<reference evidence="4 5" key="1">
    <citation type="submission" date="2016-03" db="EMBL/GenBank/DDBJ databases">
        <authorList>
            <person name="Devillers H."/>
        </authorList>
    </citation>
    <scope>NUCLEOTIDE SEQUENCE [LARGE SCALE GENOMIC DNA]</scope>
    <source>
        <strain evidence="4">CBS 6772</strain>
    </source>
</reference>
<keyword evidence="5" id="KW-1185">Reference proteome</keyword>
<dbReference type="InterPro" id="IPR047575">
    <property type="entry name" value="Sm"/>
</dbReference>
<name>A0A1G4M7G7_LACFM</name>
<gene>
    <name evidence="1" type="primary">LSM8</name>
    <name evidence="4" type="ORF">LAFE_0A07602G</name>
</gene>
<keyword evidence="1" id="KW-0507">mRNA processing</keyword>
<dbReference type="SUPFAM" id="SSF50182">
    <property type="entry name" value="Sm-like ribonucleoproteins"/>
    <property type="match status" value="1"/>
</dbReference>
<dbReference type="OMA" id="NTLSCTM"/>
<keyword evidence="1" id="KW-0687">Ribonucleoprotein</keyword>
<dbReference type="EMBL" id="LT598487">
    <property type="protein sequence ID" value="SCV99638.1"/>
    <property type="molecule type" value="Genomic_DNA"/>
</dbReference>
<dbReference type="Gene3D" id="2.30.30.100">
    <property type="match status" value="1"/>
</dbReference>
<dbReference type="PROSITE" id="PS52002">
    <property type="entry name" value="SM"/>
    <property type="match status" value="1"/>
</dbReference>
<evidence type="ECO:0000256" key="2">
    <source>
        <dbReference type="SAM" id="MobiDB-lite"/>
    </source>
</evidence>
<proteinExistence type="inferred from homology"/>